<evidence type="ECO:0000313" key="2">
    <source>
        <dbReference type="WBParaSite" id="RSKR_0000126200.1"/>
    </source>
</evidence>
<organism evidence="1 2">
    <name type="scientific">Rhabditophanes sp. KR3021</name>
    <dbReference type="NCBI Taxonomy" id="114890"/>
    <lineage>
        <taxon>Eukaryota</taxon>
        <taxon>Metazoa</taxon>
        <taxon>Ecdysozoa</taxon>
        <taxon>Nematoda</taxon>
        <taxon>Chromadorea</taxon>
        <taxon>Rhabditida</taxon>
        <taxon>Tylenchina</taxon>
        <taxon>Panagrolaimomorpha</taxon>
        <taxon>Strongyloidoidea</taxon>
        <taxon>Alloionematidae</taxon>
        <taxon>Rhabditophanes</taxon>
    </lineage>
</organism>
<dbReference type="WBParaSite" id="RSKR_0000126200.1">
    <property type="protein sequence ID" value="RSKR_0000126200.1"/>
    <property type="gene ID" value="RSKR_0000126200"/>
</dbReference>
<evidence type="ECO:0000313" key="1">
    <source>
        <dbReference type="Proteomes" id="UP000095286"/>
    </source>
</evidence>
<protein>
    <submittedName>
        <fullName evidence="2">DNA damage-regulated autophagy modulator protein 2</fullName>
    </submittedName>
</protein>
<name>A0AC35TJ90_9BILA</name>
<sequence length="271" mass="31093">MNVWWLLPILHFVFLTTSFVSGYIIIVAKNLTDPFLPFISDGGAFLPQSAIFGQLLNIASALLVLVVLAKFKQIKSFLMYANSRAVWNYLNFISMLLGLITAMGMSLIANFQEYSLPVTHLIGALFTIIGGFIYILINLAFYIKFRTRLNSPCLMIFRIVLAAIHGIFLIVHIVSLTTMIFVRKHDETMTIMTEDVVQIERYDSNSPFYCRHLLQTISEWILVYAMEIHFLTYVADYKLYSTSMFKTEYVADDSCFDITLTEDAFDGYHQQ</sequence>
<accession>A0AC35TJ90</accession>
<reference evidence="2" key="1">
    <citation type="submission" date="2016-11" db="UniProtKB">
        <authorList>
            <consortium name="WormBaseParasite"/>
        </authorList>
    </citation>
    <scope>IDENTIFICATION</scope>
    <source>
        <strain evidence="2">KR3021</strain>
    </source>
</reference>
<dbReference type="Proteomes" id="UP000095286">
    <property type="component" value="Unplaced"/>
</dbReference>
<proteinExistence type="predicted"/>